<accession>A0A2W1LDB4</accession>
<feature type="transmembrane region" description="Helical" evidence="1">
    <location>
        <begin position="68"/>
        <end position="88"/>
    </location>
</feature>
<keyword evidence="1" id="KW-0812">Transmembrane</keyword>
<evidence type="ECO:0000313" key="2">
    <source>
        <dbReference type="EMBL" id="PZD93052.1"/>
    </source>
</evidence>
<dbReference type="Proteomes" id="UP000249522">
    <property type="component" value="Unassembled WGS sequence"/>
</dbReference>
<protein>
    <submittedName>
        <fullName evidence="2">Uncharacterized protein</fullName>
    </submittedName>
</protein>
<keyword evidence="3" id="KW-1185">Reference proteome</keyword>
<dbReference type="RefSeq" id="WP_111149694.1">
    <property type="nucleotide sequence ID" value="NZ_QKRB01000060.1"/>
</dbReference>
<reference evidence="2 3" key="1">
    <citation type="submission" date="2018-06" db="EMBL/GenBank/DDBJ databases">
        <title>Paenibacillus imtechensis sp. nov.</title>
        <authorList>
            <person name="Pinnaka A.K."/>
            <person name="Singh H."/>
            <person name="Kaur M."/>
        </authorList>
    </citation>
    <scope>NUCLEOTIDE SEQUENCE [LARGE SCALE GENOMIC DNA]</scope>
    <source>
        <strain evidence="2 3">SMB1</strain>
    </source>
</reference>
<evidence type="ECO:0000313" key="3">
    <source>
        <dbReference type="Proteomes" id="UP000249522"/>
    </source>
</evidence>
<name>A0A2W1LDB4_9BACL</name>
<evidence type="ECO:0000256" key="1">
    <source>
        <dbReference type="SAM" id="Phobius"/>
    </source>
</evidence>
<keyword evidence="1" id="KW-0472">Membrane</keyword>
<dbReference type="AlphaFoldDB" id="A0A2W1LDB4"/>
<sequence length="116" mass="12159">MHPIHPLNEMTVSPYVGMPVCAVMHDGRKIVGIVASVGGGQVTINPYNQAVIAGSRSKKKRRAGKARVSAFLAAVVLALAAVAALFVLPGFGYGYGYGYDGGVPPHQPLVLSRPYI</sequence>
<gene>
    <name evidence="2" type="ORF">DNH61_25045</name>
</gene>
<organism evidence="2 3">
    <name type="scientific">Paenibacillus sambharensis</name>
    <dbReference type="NCBI Taxonomy" id="1803190"/>
    <lineage>
        <taxon>Bacteria</taxon>
        <taxon>Bacillati</taxon>
        <taxon>Bacillota</taxon>
        <taxon>Bacilli</taxon>
        <taxon>Bacillales</taxon>
        <taxon>Paenibacillaceae</taxon>
        <taxon>Paenibacillus</taxon>
    </lineage>
</organism>
<dbReference type="EMBL" id="QKRB01000060">
    <property type="protein sequence ID" value="PZD93052.1"/>
    <property type="molecule type" value="Genomic_DNA"/>
</dbReference>
<comment type="caution">
    <text evidence="2">The sequence shown here is derived from an EMBL/GenBank/DDBJ whole genome shotgun (WGS) entry which is preliminary data.</text>
</comment>
<keyword evidence="1" id="KW-1133">Transmembrane helix</keyword>
<proteinExistence type="predicted"/>
<dbReference type="OrthoDB" id="2639081at2"/>